<dbReference type="HAMAP" id="MF_01604">
    <property type="entry name" value="Thiamine_kinase"/>
    <property type="match status" value="1"/>
</dbReference>
<dbReference type="NCBIfam" id="NF007620">
    <property type="entry name" value="PRK10271.1"/>
    <property type="match status" value="1"/>
</dbReference>
<dbReference type="EMBL" id="CP023525">
    <property type="protein sequence ID" value="ATF93234.1"/>
    <property type="molecule type" value="Genomic_DNA"/>
</dbReference>
<organism evidence="7 9">
    <name type="scientific">Cedecea neteri</name>
    <dbReference type="NCBI Taxonomy" id="158822"/>
    <lineage>
        <taxon>Bacteria</taxon>
        <taxon>Pseudomonadati</taxon>
        <taxon>Pseudomonadota</taxon>
        <taxon>Gammaproteobacteria</taxon>
        <taxon>Enterobacterales</taxon>
        <taxon>Enterobacteriaceae</taxon>
        <taxon>Cedecea</taxon>
    </lineage>
</organism>
<keyword evidence="1 5" id="KW-0808">Transferase</keyword>
<dbReference type="Proteomes" id="UP000251197">
    <property type="component" value="Unassembled WGS sequence"/>
</dbReference>
<dbReference type="GO" id="GO:0019165">
    <property type="term" value="F:thiamine kinase activity"/>
    <property type="evidence" value="ECO:0007669"/>
    <property type="project" value="UniProtKB-UniRule"/>
</dbReference>
<evidence type="ECO:0000256" key="2">
    <source>
        <dbReference type="ARBA" id="ARBA00022741"/>
    </source>
</evidence>
<evidence type="ECO:0000259" key="6">
    <source>
        <dbReference type="Pfam" id="PF01636"/>
    </source>
</evidence>
<evidence type="ECO:0000256" key="3">
    <source>
        <dbReference type="ARBA" id="ARBA00022777"/>
    </source>
</evidence>
<dbReference type="RefSeq" id="WP_061272665.1">
    <property type="nucleotide sequence ID" value="NZ_CP023525.1"/>
</dbReference>
<gene>
    <name evidence="5 8" type="primary">thiK</name>
    <name evidence="7" type="ORF">CO704_14490</name>
    <name evidence="8" type="ORF">NCTC12120_07154</name>
</gene>
<dbReference type="EC" id="2.7.1.89" evidence="5"/>
<reference evidence="7 9" key="1">
    <citation type="submission" date="2017-09" db="EMBL/GenBank/DDBJ databases">
        <title>FDA dAtabase for Regulatory Grade micrObial Sequences (FDA-ARGOS): Supporting development and validation of Infectious Disease Dx tests.</title>
        <authorList>
            <person name="Minogue T."/>
            <person name="Wolcott M."/>
            <person name="Wasieloski L."/>
            <person name="Aguilar W."/>
            <person name="Moore D."/>
            <person name="Tallon L."/>
            <person name="Sadzewicz L."/>
            <person name="Ott S."/>
            <person name="Zhao X."/>
            <person name="Nagaraj S."/>
            <person name="Vavikolanu K."/>
            <person name="Aluvathingal J."/>
            <person name="Nadendla S."/>
            <person name="Sichtig H."/>
        </authorList>
    </citation>
    <scope>NUCLEOTIDE SEQUENCE [LARGE SCALE GENOMIC DNA]</scope>
    <source>
        <strain evidence="7 9">FDAARGOS_392</strain>
    </source>
</reference>
<comment type="catalytic activity">
    <reaction evidence="5">
        <text>thiamine + ATP = thiamine phosphate + ADP + H(+)</text>
        <dbReference type="Rhea" id="RHEA:12012"/>
        <dbReference type="ChEBI" id="CHEBI:15378"/>
        <dbReference type="ChEBI" id="CHEBI:18385"/>
        <dbReference type="ChEBI" id="CHEBI:30616"/>
        <dbReference type="ChEBI" id="CHEBI:37575"/>
        <dbReference type="ChEBI" id="CHEBI:456216"/>
        <dbReference type="EC" id="2.7.1.89"/>
    </reaction>
</comment>
<dbReference type="Gene3D" id="3.90.1200.10">
    <property type="match status" value="1"/>
</dbReference>
<comment type="function">
    <text evidence="5">Catalyzes the phosphorylation of thiamine to thiamine phosphate.</text>
</comment>
<dbReference type="EMBL" id="UAVU01000012">
    <property type="protein sequence ID" value="SQC94036.1"/>
    <property type="molecule type" value="Genomic_DNA"/>
</dbReference>
<keyword evidence="3 5" id="KW-0418">Kinase</keyword>
<evidence type="ECO:0000256" key="5">
    <source>
        <dbReference type="HAMAP-Rule" id="MF_01604"/>
    </source>
</evidence>
<dbReference type="GO" id="GO:0006772">
    <property type="term" value="P:thiamine metabolic process"/>
    <property type="evidence" value="ECO:0007669"/>
    <property type="project" value="InterPro"/>
</dbReference>
<protein>
    <recommendedName>
        <fullName evidence="5">Thiamine kinase</fullName>
        <ecNumber evidence="5">2.7.1.89</ecNumber>
    </recommendedName>
</protein>
<evidence type="ECO:0000313" key="7">
    <source>
        <dbReference type="EMBL" id="ATF93234.1"/>
    </source>
</evidence>
<dbReference type="AlphaFoldDB" id="A0A291DZI9"/>
<name>A0A291DZI9_9ENTR</name>
<dbReference type="InterPro" id="IPR014093">
    <property type="entry name" value="Thiamine_kinase"/>
</dbReference>
<keyword evidence="2 5" id="KW-0547">Nucleotide-binding</keyword>
<proteinExistence type="inferred from homology"/>
<evidence type="ECO:0000256" key="4">
    <source>
        <dbReference type="ARBA" id="ARBA00022840"/>
    </source>
</evidence>
<comment type="pathway">
    <text evidence="5">Cofactor biosynthesis; thiamine diphosphate biosynthesis; thiamine phosphate from thiamine: step 1/1.</text>
</comment>
<dbReference type="GO" id="GO:0009229">
    <property type="term" value="P:thiamine diphosphate biosynthetic process"/>
    <property type="evidence" value="ECO:0007669"/>
    <property type="project" value="UniProtKB-UniRule"/>
</dbReference>
<accession>A0A291DZI9</accession>
<reference evidence="8 10" key="2">
    <citation type="submission" date="2018-06" db="EMBL/GenBank/DDBJ databases">
        <authorList>
            <consortium name="Pathogen Informatics"/>
            <person name="Doyle S."/>
        </authorList>
    </citation>
    <scope>NUCLEOTIDE SEQUENCE [LARGE SCALE GENOMIC DNA]</scope>
    <source>
        <strain evidence="8 10">NCTC12120</strain>
    </source>
</reference>
<dbReference type="InterPro" id="IPR002575">
    <property type="entry name" value="Aminoglycoside_PTrfase"/>
</dbReference>
<keyword evidence="4 5" id="KW-0067">ATP-binding</keyword>
<dbReference type="STRING" id="158822.LH23_13775"/>
<sequence>MLFSKPTKASLDAVVTRYLPAAQAAGCVSALEGLSGTSYRVETVAGSFTARKLPEQRLPGISLRRHHRALRQLPAGIAPEPWCLAEGWLFTRWLDGEVLPNLAPLTELTGLLYYLHRQPRFGWRISLVPLLEFYWQESDPNRRTLAWLRELKRLKRGKEPRPLRLAPLHMDVHAGNLVRQPGNRLGLIDWEYAGDGDIALELAAVLAANAVDGEALLALYAARSSLSVAALRRQVARWRPWITLLMASWYECRWRQTGEQHFITLADDAWRALRASKHQERVLWAQ</sequence>
<evidence type="ECO:0000313" key="8">
    <source>
        <dbReference type="EMBL" id="SQC94036.1"/>
    </source>
</evidence>
<dbReference type="InterPro" id="IPR011009">
    <property type="entry name" value="Kinase-like_dom_sf"/>
</dbReference>
<evidence type="ECO:0000313" key="9">
    <source>
        <dbReference type="Proteomes" id="UP000217979"/>
    </source>
</evidence>
<dbReference type="Pfam" id="PF01636">
    <property type="entry name" value="APH"/>
    <property type="match status" value="1"/>
</dbReference>
<dbReference type="SUPFAM" id="SSF56112">
    <property type="entry name" value="Protein kinase-like (PK-like)"/>
    <property type="match status" value="1"/>
</dbReference>
<feature type="domain" description="Aminoglycoside phosphotransferase" evidence="6">
    <location>
        <begin position="32"/>
        <end position="225"/>
    </location>
</feature>
<dbReference type="Proteomes" id="UP000217979">
    <property type="component" value="Chromosome"/>
</dbReference>
<evidence type="ECO:0000313" key="10">
    <source>
        <dbReference type="Proteomes" id="UP000251197"/>
    </source>
</evidence>
<evidence type="ECO:0000256" key="1">
    <source>
        <dbReference type="ARBA" id="ARBA00022679"/>
    </source>
</evidence>
<comment type="similarity">
    <text evidence="5">Belongs to the thiamine kinase family.</text>
</comment>
<dbReference type="UniPathway" id="UPA00060">
    <property type="reaction ID" value="UER00596"/>
</dbReference>
<dbReference type="GO" id="GO:0005524">
    <property type="term" value="F:ATP binding"/>
    <property type="evidence" value="ECO:0007669"/>
    <property type="project" value="UniProtKB-KW"/>
</dbReference>